<accession>A0A4T0VT09</accession>
<evidence type="ECO:0000313" key="2">
    <source>
        <dbReference type="EMBL" id="TIC95719.1"/>
    </source>
</evidence>
<sequence length="275" mass="30761">MDKSSRRLASPRYTSDGYYATSKSSFTYIQRDAVAYEPSPRRPPRPAVRSSAAWATRQGPTAASSASAQTKRTPPTVRVANESDAKQHLIPPGYSLKHWHPTEEPFLLLGSVFDCNSLGKWIYDWTVYHHGPATPGSDLAGEFWLLLKSIAGRTKRAELSVGLVPDAEERDLLEDYLDSGERLMDRIRKLVKTCEGTVIKASRKGEPLGKTAGVEFVTTLFGREGELDKTERLMQGCRLFVLRFDANCEDVLQKVVREKHEATRESGVERTKTTN</sequence>
<reference evidence="2 3" key="1">
    <citation type="journal article" date="2019" name="Genome Biol. Evol.">
        <title>Genomic Plasticity Mediated by Transposable Elements in the Plant Pathogenic Fungus Colletotrichum higginsianum.</title>
        <authorList>
            <person name="Tsushima A."/>
            <person name="Gan P."/>
            <person name="Kumakura N."/>
            <person name="Narusaka M."/>
            <person name="Takano Y."/>
            <person name="Narusaka Y."/>
            <person name="Shirasu K."/>
        </authorList>
    </citation>
    <scope>NUCLEOTIDE SEQUENCE [LARGE SCALE GENOMIC DNA]</scope>
    <source>
        <strain evidence="2 3">MAFF305635-RFP</strain>
    </source>
</reference>
<dbReference type="Proteomes" id="UP000305883">
    <property type="component" value="Unassembled WGS sequence"/>
</dbReference>
<gene>
    <name evidence="2" type="ORF">CH35J_007904</name>
</gene>
<comment type="caution">
    <text evidence="2">The sequence shown here is derived from an EMBL/GenBank/DDBJ whole genome shotgun (WGS) entry which is preliminary data.</text>
</comment>
<evidence type="ECO:0000256" key="1">
    <source>
        <dbReference type="SAM" id="MobiDB-lite"/>
    </source>
</evidence>
<protein>
    <recommendedName>
        <fullName evidence="4">Vegetative cell wall protein gp1</fullName>
    </recommendedName>
</protein>
<name>A0A4T0VT09_9PEZI</name>
<dbReference type="OrthoDB" id="5398854at2759"/>
<proteinExistence type="predicted"/>
<dbReference type="AlphaFoldDB" id="A0A4T0VT09"/>
<evidence type="ECO:0008006" key="4">
    <source>
        <dbReference type="Google" id="ProtNLM"/>
    </source>
</evidence>
<evidence type="ECO:0000313" key="3">
    <source>
        <dbReference type="Proteomes" id="UP000305883"/>
    </source>
</evidence>
<dbReference type="EMBL" id="MWPZ01000006">
    <property type="protein sequence ID" value="TIC95719.1"/>
    <property type="molecule type" value="Genomic_DNA"/>
</dbReference>
<organism evidence="2 3">
    <name type="scientific">Colletotrichum higginsianum</name>
    <dbReference type="NCBI Taxonomy" id="80884"/>
    <lineage>
        <taxon>Eukaryota</taxon>
        <taxon>Fungi</taxon>
        <taxon>Dikarya</taxon>
        <taxon>Ascomycota</taxon>
        <taxon>Pezizomycotina</taxon>
        <taxon>Sordariomycetes</taxon>
        <taxon>Hypocreomycetidae</taxon>
        <taxon>Glomerellales</taxon>
        <taxon>Glomerellaceae</taxon>
        <taxon>Colletotrichum</taxon>
        <taxon>Colletotrichum destructivum species complex</taxon>
    </lineage>
</organism>
<feature type="region of interest" description="Disordered" evidence="1">
    <location>
        <begin position="34"/>
        <end position="79"/>
    </location>
</feature>
<feature type="compositionally biased region" description="Polar residues" evidence="1">
    <location>
        <begin position="58"/>
        <end position="73"/>
    </location>
</feature>